<evidence type="ECO:0000313" key="2">
    <source>
        <dbReference type="Proteomes" id="UP001230649"/>
    </source>
</evidence>
<reference evidence="1" key="1">
    <citation type="submission" date="2023-04" db="EMBL/GenBank/DDBJ databases">
        <title>Draft Genome sequencing of Naganishia species isolated from polar environments using Oxford Nanopore Technology.</title>
        <authorList>
            <person name="Leo P."/>
            <person name="Venkateswaran K."/>
        </authorList>
    </citation>
    <scope>NUCLEOTIDE SEQUENCE</scope>
    <source>
        <strain evidence="1">MNA-CCFEE 5262</strain>
    </source>
</reference>
<gene>
    <name evidence="1" type="ORF">QFC20_007495</name>
</gene>
<dbReference type="EMBL" id="JASBWS010000186">
    <property type="protein sequence ID" value="KAJ9091984.1"/>
    <property type="molecule type" value="Genomic_DNA"/>
</dbReference>
<dbReference type="Proteomes" id="UP001230649">
    <property type="component" value="Unassembled WGS sequence"/>
</dbReference>
<sequence>MREHYVLGDVIAFDGDPEAHGRVPFPKLTALMSASSDDVDDGGVDLLATSLPLAGGRWAARRRMSSKTAVVPITYSGISSCSSPEEVQIDGRSAQDAIDNGIRLPYDILEVVSRILADDVDYDWHSPLQALARLNRTSRAVHEVTLPILYRRTYLDTEEAFKGMVGRENPQGFKHTKYLYLNPVTFALFKLQQRYLLGSFECSDEDLDFSPI</sequence>
<organism evidence="1 2">
    <name type="scientific">Naganishia adeliensis</name>
    <dbReference type="NCBI Taxonomy" id="92952"/>
    <lineage>
        <taxon>Eukaryota</taxon>
        <taxon>Fungi</taxon>
        <taxon>Dikarya</taxon>
        <taxon>Basidiomycota</taxon>
        <taxon>Agaricomycotina</taxon>
        <taxon>Tremellomycetes</taxon>
        <taxon>Filobasidiales</taxon>
        <taxon>Filobasidiaceae</taxon>
        <taxon>Naganishia</taxon>
    </lineage>
</organism>
<name>A0ACC2UYE4_9TREE</name>
<accession>A0ACC2UYE4</accession>
<keyword evidence="2" id="KW-1185">Reference proteome</keyword>
<comment type="caution">
    <text evidence="1">The sequence shown here is derived from an EMBL/GenBank/DDBJ whole genome shotgun (WGS) entry which is preliminary data.</text>
</comment>
<protein>
    <submittedName>
        <fullName evidence="1">Uncharacterized protein</fullName>
    </submittedName>
</protein>
<evidence type="ECO:0000313" key="1">
    <source>
        <dbReference type="EMBL" id="KAJ9091984.1"/>
    </source>
</evidence>
<proteinExistence type="predicted"/>